<dbReference type="PANTHER" id="PTHR20992:SF9">
    <property type="entry name" value="AT15442P-RELATED"/>
    <property type="match status" value="1"/>
</dbReference>
<organism evidence="2 3">
    <name type="scientific">Arcticibacter pallidicorallinus</name>
    <dbReference type="NCBI Taxonomy" id="1259464"/>
    <lineage>
        <taxon>Bacteria</taxon>
        <taxon>Pseudomonadati</taxon>
        <taxon>Bacteroidota</taxon>
        <taxon>Sphingobacteriia</taxon>
        <taxon>Sphingobacteriales</taxon>
        <taxon>Sphingobacteriaceae</taxon>
        <taxon>Arcticibacter</taxon>
    </lineage>
</organism>
<proteinExistence type="predicted"/>
<name>A0A2T0U3X9_9SPHI</name>
<keyword evidence="3" id="KW-1185">Reference proteome</keyword>
<feature type="transmembrane region" description="Helical" evidence="1">
    <location>
        <begin position="42"/>
        <end position="61"/>
    </location>
</feature>
<dbReference type="NCBIfam" id="TIGR00341">
    <property type="entry name" value="TIGR00341 family protein"/>
    <property type="match status" value="1"/>
</dbReference>
<keyword evidence="1" id="KW-1133">Transmembrane helix</keyword>
<reference evidence="2 3" key="1">
    <citation type="submission" date="2018-03" db="EMBL/GenBank/DDBJ databases">
        <title>Genomic Encyclopedia of Type Strains, Phase III (KMG-III): the genomes of soil and plant-associated and newly described type strains.</title>
        <authorList>
            <person name="Whitman W."/>
        </authorList>
    </citation>
    <scope>NUCLEOTIDE SEQUENCE [LARGE SCALE GENOMIC DNA]</scope>
    <source>
        <strain evidence="2 3">CGMCC 1.9313</strain>
    </source>
</reference>
<dbReference type="InterPro" id="IPR005240">
    <property type="entry name" value="DUF389"/>
</dbReference>
<comment type="caution">
    <text evidence="2">The sequence shown here is derived from an EMBL/GenBank/DDBJ whole genome shotgun (WGS) entry which is preliminary data.</text>
</comment>
<gene>
    <name evidence="2" type="ORF">B0I27_10579</name>
</gene>
<feature type="transmembrane region" description="Helical" evidence="1">
    <location>
        <begin position="164"/>
        <end position="185"/>
    </location>
</feature>
<dbReference type="RefSeq" id="WP_106293035.1">
    <property type="nucleotide sequence ID" value="NZ_PVTH01000005.1"/>
</dbReference>
<dbReference type="Proteomes" id="UP000238034">
    <property type="component" value="Unassembled WGS sequence"/>
</dbReference>
<feature type="transmembrane region" description="Helical" evidence="1">
    <location>
        <begin position="101"/>
        <end position="120"/>
    </location>
</feature>
<keyword evidence="1" id="KW-0472">Membrane</keyword>
<dbReference type="PANTHER" id="PTHR20992">
    <property type="entry name" value="AT15442P-RELATED"/>
    <property type="match status" value="1"/>
</dbReference>
<protein>
    <submittedName>
        <fullName evidence="2">Putative hydrophobic protein (TIGR00341 family)</fullName>
    </submittedName>
</protein>
<accession>A0A2T0U3X9</accession>
<evidence type="ECO:0000256" key="1">
    <source>
        <dbReference type="SAM" id="Phobius"/>
    </source>
</evidence>
<feature type="transmembrane region" description="Helical" evidence="1">
    <location>
        <begin position="67"/>
        <end position="89"/>
    </location>
</feature>
<dbReference type="OrthoDB" id="9790659at2"/>
<sequence>MQKKQNRILRITKVFISRRFNLHVDKADEDDVILSIRKNTDFVGPNLWTLIFAIFIASIGLNVNSTAVIIGAMLISPLMGPIMGIGLGLGTNDFELIKKGARNLLIATLISIATSTIYFWLTPLHDAQSELLARTTPSLWDVFIAFFGGLAGIVAGTRKEKSNVIPGVAIATALMPPLCTAGFGIASGNLYYFLGAMYLYSINTVFIGISTFLIVRFLKFKVKHFENKKYEKKVSRYIIAIITITILPSIYLAYRIVDKSIFENNARNFVSEQFRFKNTQVVNRTFKYTSDGKEIDLLLIGYELPDQEIDSIRKKLSDYKLLNTNLVVRQGLNARQEVDFTQIKASILEDVFRKDSANNAVDNKRDKLATPIPDIQAELRALYPTLKSYSAYNVVEQRMDTVATDTLTQVVVNFNTAVSTAERVRMQEWLKSRFAVDSLKLVIQ</sequence>
<feature type="transmembrane region" description="Helical" evidence="1">
    <location>
        <begin position="236"/>
        <end position="254"/>
    </location>
</feature>
<evidence type="ECO:0000313" key="2">
    <source>
        <dbReference type="EMBL" id="PRY52613.1"/>
    </source>
</evidence>
<keyword evidence="1" id="KW-0812">Transmembrane</keyword>
<dbReference type="AlphaFoldDB" id="A0A2T0U3X9"/>
<dbReference type="EMBL" id="PVTH01000005">
    <property type="protein sequence ID" value="PRY52613.1"/>
    <property type="molecule type" value="Genomic_DNA"/>
</dbReference>
<feature type="transmembrane region" description="Helical" evidence="1">
    <location>
        <begin position="191"/>
        <end position="215"/>
    </location>
</feature>
<dbReference type="Pfam" id="PF04087">
    <property type="entry name" value="DUF389"/>
    <property type="match status" value="1"/>
</dbReference>
<evidence type="ECO:0000313" key="3">
    <source>
        <dbReference type="Proteomes" id="UP000238034"/>
    </source>
</evidence>
<feature type="transmembrane region" description="Helical" evidence="1">
    <location>
        <begin position="140"/>
        <end position="157"/>
    </location>
</feature>